<proteinExistence type="predicted"/>
<dbReference type="Proteomes" id="UP000516232">
    <property type="component" value="Segment"/>
</dbReference>
<reference evidence="1 2" key="1">
    <citation type="submission" date="2020-07" db="EMBL/GenBank/DDBJ databases">
        <authorList>
            <person name="Shneider M.M."/>
            <person name="Timoshina O.V."/>
            <person name="Evseev P.V."/>
            <person name="Shelenkov A.A."/>
            <person name="Mikhailova Y.V."/>
            <person name="Yanushevich Y."/>
            <person name="Shagin D.A."/>
            <person name="Miroshnikov K.A."/>
        </authorList>
    </citation>
    <scope>NUCLEOTIDE SEQUENCE [LARGE SCALE GENOMIC DNA]</scope>
</reference>
<keyword evidence="2" id="KW-1185">Reference proteome</keyword>
<name>A0A7G9VYM1_BPACA</name>
<evidence type="ECO:0000313" key="2">
    <source>
        <dbReference type="Proteomes" id="UP000516232"/>
    </source>
</evidence>
<protein>
    <submittedName>
        <fullName evidence="1">Uncharacterized protein</fullName>
    </submittedName>
</protein>
<dbReference type="EMBL" id="MT783706">
    <property type="protein sequence ID" value="QNO11436.1"/>
    <property type="molecule type" value="Genomic_DNA"/>
</dbReference>
<accession>A0A7G9VYM1</accession>
<gene>
    <name evidence="1" type="ORF">Aristophanes_00012</name>
</gene>
<organismHost>
    <name type="scientific">Acinetobacter baumannii</name>
    <dbReference type="NCBI Taxonomy" id="470"/>
</organismHost>
<sequence>MSDYIIRLECKSVKQLKRTCEQLDELGVEKFLLSPEEQSVGIGRGVSFYVWDGAYTCGRQGVPEGQDEMYRTRKEFIEAVKRVLGESK</sequence>
<evidence type="ECO:0000313" key="1">
    <source>
        <dbReference type="EMBL" id="QNO11436.1"/>
    </source>
</evidence>
<organism evidence="1 2">
    <name type="scientific">Acinetobacter phage Aristophanes</name>
    <dbReference type="NCBI Taxonomy" id="2759203"/>
    <lineage>
        <taxon>Viruses</taxon>
        <taxon>Duplodnaviria</taxon>
        <taxon>Heunggongvirae</taxon>
        <taxon>Uroviricota</taxon>
        <taxon>Caudoviricetes</taxon>
        <taxon>Autographivirales</taxon>
        <taxon>Autoscriptoviridae</taxon>
        <taxon>Beijerinckvirinae</taxon>
        <taxon>Aristophanesvirus</taxon>
        <taxon>Aristophanesvirus aristophanes</taxon>
    </lineage>
</organism>